<dbReference type="CDD" id="cd20071">
    <property type="entry name" value="SET_SMYD"/>
    <property type="match status" value="1"/>
</dbReference>
<dbReference type="PROSITE" id="PS50280">
    <property type="entry name" value="SET"/>
    <property type="match status" value="1"/>
</dbReference>
<organism evidence="2 3">
    <name type="scientific">Clathrospora elynae</name>
    <dbReference type="NCBI Taxonomy" id="706981"/>
    <lineage>
        <taxon>Eukaryota</taxon>
        <taxon>Fungi</taxon>
        <taxon>Dikarya</taxon>
        <taxon>Ascomycota</taxon>
        <taxon>Pezizomycotina</taxon>
        <taxon>Dothideomycetes</taxon>
        <taxon>Pleosporomycetidae</taxon>
        <taxon>Pleosporales</taxon>
        <taxon>Diademaceae</taxon>
        <taxon>Clathrospora</taxon>
    </lineage>
</organism>
<keyword evidence="3" id="KW-1185">Reference proteome</keyword>
<dbReference type="Gene3D" id="2.170.270.10">
    <property type="entry name" value="SET domain"/>
    <property type="match status" value="1"/>
</dbReference>
<dbReference type="InterPro" id="IPR001214">
    <property type="entry name" value="SET_dom"/>
</dbReference>
<dbReference type="InterPro" id="IPR053185">
    <property type="entry name" value="SET_domain_protein"/>
</dbReference>
<evidence type="ECO:0000259" key="1">
    <source>
        <dbReference type="PROSITE" id="PS50280"/>
    </source>
</evidence>
<dbReference type="PANTHER" id="PTHR47332">
    <property type="entry name" value="SET DOMAIN-CONTAINING PROTEIN 5"/>
    <property type="match status" value="1"/>
</dbReference>
<dbReference type="Proteomes" id="UP000800038">
    <property type="component" value="Unassembled WGS sequence"/>
</dbReference>
<dbReference type="EMBL" id="ML976089">
    <property type="protein sequence ID" value="KAF1939046.1"/>
    <property type="molecule type" value="Genomic_DNA"/>
</dbReference>
<dbReference type="AlphaFoldDB" id="A0A6A5SKI5"/>
<gene>
    <name evidence="2" type="ORF">EJ02DRAFT_457294</name>
</gene>
<dbReference type="Pfam" id="PF00856">
    <property type="entry name" value="SET"/>
    <property type="match status" value="1"/>
</dbReference>
<accession>A0A6A5SKI5</accession>
<evidence type="ECO:0000313" key="3">
    <source>
        <dbReference type="Proteomes" id="UP000800038"/>
    </source>
</evidence>
<dbReference type="OrthoDB" id="265717at2759"/>
<feature type="domain" description="SET" evidence="1">
    <location>
        <begin position="121"/>
        <end position="270"/>
    </location>
</feature>
<dbReference type="SMART" id="SM00317">
    <property type="entry name" value="SET"/>
    <property type="match status" value="1"/>
</dbReference>
<evidence type="ECO:0000313" key="2">
    <source>
        <dbReference type="EMBL" id="KAF1939046.1"/>
    </source>
</evidence>
<protein>
    <submittedName>
        <fullName evidence="2">SET domain-containing protein</fullName>
    </submittedName>
</protein>
<dbReference type="InterPro" id="IPR046341">
    <property type="entry name" value="SET_dom_sf"/>
</dbReference>
<sequence>MYSLRGLVVLIGACTFTSYVYAWAQCASVPQHFLSQQESPLCWKEEEKVETEYLGEELRYEHPIWSHKAFCVRGEEKEYCTHTTSSFRDGHGLSVIASPVAADAISSALAASRNAPRVSEDGLEVRSVQGKGKGLTTTRLIKKGETILLDSPRIIASAQFPSHVSHSQGQTLFNTALDQLPTTDRHLILPLDKSLGGTDIENIMKTNAFACYLSDGDVEDGYMCLFPSVARINHACRPNAHARFIPRTLLMEIKAQRDIEAGEEISISYGKIELKYAERQRLYKEGWNFTCTCSSCTASRYDIAGSDQRRARFAKLRMIMESLTAETYDAQQVVAWEKEVMEISKKEGLDTLLAGDYERLAYVYAGHEMVRDAKIWAIKAKESLMEWIVVDGGPQNELWRVEELLAELSQ</sequence>
<reference evidence="2" key="1">
    <citation type="journal article" date="2020" name="Stud. Mycol.">
        <title>101 Dothideomycetes genomes: a test case for predicting lifestyles and emergence of pathogens.</title>
        <authorList>
            <person name="Haridas S."/>
            <person name="Albert R."/>
            <person name="Binder M."/>
            <person name="Bloem J."/>
            <person name="Labutti K."/>
            <person name="Salamov A."/>
            <person name="Andreopoulos B."/>
            <person name="Baker S."/>
            <person name="Barry K."/>
            <person name="Bills G."/>
            <person name="Bluhm B."/>
            <person name="Cannon C."/>
            <person name="Castanera R."/>
            <person name="Culley D."/>
            <person name="Daum C."/>
            <person name="Ezra D."/>
            <person name="Gonzalez J."/>
            <person name="Henrissat B."/>
            <person name="Kuo A."/>
            <person name="Liang C."/>
            <person name="Lipzen A."/>
            <person name="Lutzoni F."/>
            <person name="Magnuson J."/>
            <person name="Mondo S."/>
            <person name="Nolan M."/>
            <person name="Ohm R."/>
            <person name="Pangilinan J."/>
            <person name="Park H.-J."/>
            <person name="Ramirez L."/>
            <person name="Alfaro M."/>
            <person name="Sun H."/>
            <person name="Tritt A."/>
            <person name="Yoshinaga Y."/>
            <person name="Zwiers L.-H."/>
            <person name="Turgeon B."/>
            <person name="Goodwin S."/>
            <person name="Spatafora J."/>
            <person name="Crous P."/>
            <person name="Grigoriev I."/>
        </authorList>
    </citation>
    <scope>NUCLEOTIDE SEQUENCE</scope>
    <source>
        <strain evidence="2">CBS 161.51</strain>
    </source>
</reference>
<dbReference type="PANTHER" id="PTHR47332:SF6">
    <property type="entry name" value="SET DOMAIN-CONTAINING PROTEIN"/>
    <property type="match status" value="1"/>
</dbReference>
<proteinExistence type="predicted"/>
<name>A0A6A5SKI5_9PLEO</name>
<dbReference type="SUPFAM" id="SSF82199">
    <property type="entry name" value="SET domain"/>
    <property type="match status" value="1"/>
</dbReference>